<dbReference type="RefSeq" id="WP_100673172.1">
    <property type="nucleotide sequence ID" value="NZ_NJGD01000009.1"/>
</dbReference>
<sequence>MSGSRIYMDWNATAPLLPEAREALLYALDQLGNPSSVHGEGRAVRALVESARRDVANLCGAQPAAVVFTSGATEAANMVLTPQLRMGRTPLKAGKLYVSAIEHPAVREGGRFAREDVCEIPVTNAGVVDCAALEDLLQAHDREAGLPMVAVMLANNETGIIQPVAEVAAIVRAHGGILVVDAVQAAGRLPLSISSLGADFLILSSHKIGGPKGAGALVARGEIMMPSPLIRGGGQERGHRSGTENAAALGGFAAAARAAAGNIDGRMAAIAALRDGLEAEMQSCAPDVVIHGRDGPRLANTCFFTLPGLKAETGQIAFDLEGVALSAGSACSSGKVGQSHVLTAMGYDPRQGALRISIGEATTQAEIERCAAAFAKVAARRRSAGQAA</sequence>
<dbReference type="Proteomes" id="UP000231987">
    <property type="component" value="Unassembled WGS sequence"/>
</dbReference>
<evidence type="ECO:0000256" key="10">
    <source>
        <dbReference type="ARBA" id="ARBA00050776"/>
    </source>
</evidence>
<dbReference type="Gene3D" id="3.90.1150.10">
    <property type="entry name" value="Aspartate Aminotransferase, domain 1"/>
    <property type="match status" value="1"/>
</dbReference>
<comment type="similarity">
    <text evidence="3">Belongs to the class-V pyridoxal-phosphate-dependent aminotransferase family. NifS/IscS subfamily.</text>
</comment>
<reference evidence="12 13" key="1">
    <citation type="submission" date="2017-06" db="EMBL/GenBank/DDBJ databases">
        <title>Ensifer strains isolated from leguminous trees and herbs display diverse denitrification phenotypes with some acting as strong N2O sinks.</title>
        <authorList>
            <person name="Woliy K."/>
            <person name="Mania D."/>
            <person name="Bakken L.R."/>
            <person name="Frostegard A."/>
        </authorList>
    </citation>
    <scope>NUCLEOTIDE SEQUENCE [LARGE SCALE GENOMIC DNA]</scope>
    <source>
        <strain evidence="12 13">AC50a</strain>
    </source>
</reference>
<evidence type="ECO:0000313" key="13">
    <source>
        <dbReference type="Proteomes" id="UP000231987"/>
    </source>
</evidence>
<dbReference type="InterPro" id="IPR015421">
    <property type="entry name" value="PyrdxlP-dep_Trfase_major"/>
</dbReference>
<dbReference type="Gene3D" id="1.10.260.50">
    <property type="match status" value="1"/>
</dbReference>
<gene>
    <name evidence="12" type="ORF">CEJ86_20650</name>
</gene>
<proteinExistence type="inferred from homology"/>
<evidence type="ECO:0000256" key="1">
    <source>
        <dbReference type="ARBA" id="ARBA00001933"/>
    </source>
</evidence>
<evidence type="ECO:0000256" key="2">
    <source>
        <dbReference type="ARBA" id="ARBA00003120"/>
    </source>
</evidence>
<evidence type="ECO:0000256" key="5">
    <source>
        <dbReference type="ARBA" id="ARBA00022679"/>
    </source>
</evidence>
<dbReference type="PANTHER" id="PTHR11601">
    <property type="entry name" value="CYSTEINE DESULFURYLASE FAMILY MEMBER"/>
    <property type="match status" value="1"/>
</dbReference>
<evidence type="ECO:0000256" key="7">
    <source>
        <dbReference type="ARBA" id="ARBA00022898"/>
    </source>
</evidence>
<dbReference type="GO" id="GO:0046872">
    <property type="term" value="F:metal ion binding"/>
    <property type="evidence" value="ECO:0007669"/>
    <property type="project" value="UniProtKB-KW"/>
</dbReference>
<dbReference type="PIRSF" id="PIRSF005572">
    <property type="entry name" value="NifS"/>
    <property type="match status" value="1"/>
</dbReference>
<feature type="domain" description="Aminotransferase class V" evidence="11">
    <location>
        <begin position="6"/>
        <end position="369"/>
    </location>
</feature>
<dbReference type="EMBL" id="NJGD01000009">
    <property type="protein sequence ID" value="PJR13603.1"/>
    <property type="molecule type" value="Genomic_DNA"/>
</dbReference>
<dbReference type="PANTHER" id="PTHR11601:SF34">
    <property type="entry name" value="CYSTEINE DESULFURASE"/>
    <property type="match status" value="1"/>
</dbReference>
<dbReference type="Pfam" id="PF00266">
    <property type="entry name" value="Aminotran_5"/>
    <property type="match status" value="1"/>
</dbReference>
<evidence type="ECO:0000256" key="6">
    <source>
        <dbReference type="ARBA" id="ARBA00022723"/>
    </source>
</evidence>
<name>A0A2J0YZA4_RHIML</name>
<dbReference type="GO" id="GO:0051536">
    <property type="term" value="F:iron-sulfur cluster binding"/>
    <property type="evidence" value="ECO:0007669"/>
    <property type="project" value="UniProtKB-KW"/>
</dbReference>
<dbReference type="Gene3D" id="3.40.640.10">
    <property type="entry name" value="Type I PLP-dependent aspartate aminotransferase-like (Major domain)"/>
    <property type="match status" value="1"/>
</dbReference>
<comment type="function">
    <text evidence="2">Catalyzes the removal of elemental sulfur atoms from cysteine to produce alanine. Seems to participate in the biosynthesis of the nitrogenase metalloclusters by providing the inorganic sulfur required for the Fe-S core formation.</text>
</comment>
<evidence type="ECO:0000256" key="4">
    <source>
        <dbReference type="ARBA" id="ARBA00013558"/>
    </source>
</evidence>
<evidence type="ECO:0000259" key="11">
    <source>
        <dbReference type="Pfam" id="PF00266"/>
    </source>
</evidence>
<keyword evidence="8" id="KW-0408">Iron</keyword>
<evidence type="ECO:0000313" key="12">
    <source>
        <dbReference type="EMBL" id="PJR13603.1"/>
    </source>
</evidence>
<keyword evidence="5" id="KW-0808">Transferase</keyword>
<comment type="caution">
    <text evidence="12">The sequence shown here is derived from an EMBL/GenBank/DDBJ whole genome shotgun (WGS) entry which is preliminary data.</text>
</comment>
<dbReference type="InterPro" id="IPR000192">
    <property type="entry name" value="Aminotrans_V_dom"/>
</dbReference>
<evidence type="ECO:0000256" key="8">
    <source>
        <dbReference type="ARBA" id="ARBA00023004"/>
    </source>
</evidence>
<evidence type="ECO:0000256" key="3">
    <source>
        <dbReference type="ARBA" id="ARBA00006490"/>
    </source>
</evidence>
<dbReference type="SUPFAM" id="SSF53383">
    <property type="entry name" value="PLP-dependent transferases"/>
    <property type="match status" value="1"/>
</dbReference>
<dbReference type="InterPro" id="IPR015422">
    <property type="entry name" value="PyrdxlP-dep_Trfase_small"/>
</dbReference>
<dbReference type="GO" id="GO:0031071">
    <property type="term" value="F:cysteine desulfurase activity"/>
    <property type="evidence" value="ECO:0007669"/>
    <property type="project" value="UniProtKB-EC"/>
</dbReference>
<accession>A0A2J0YZA4</accession>
<comment type="cofactor">
    <cofactor evidence="1">
        <name>pyridoxal 5'-phosphate</name>
        <dbReference type="ChEBI" id="CHEBI:597326"/>
    </cofactor>
</comment>
<protein>
    <recommendedName>
        <fullName evidence="4">Cysteine desulfurase</fullName>
    </recommendedName>
</protein>
<keyword evidence="6" id="KW-0479">Metal-binding</keyword>
<comment type="catalytic activity">
    <reaction evidence="10">
        <text>(sulfur carrier)-H + L-cysteine = (sulfur carrier)-SH + L-alanine</text>
        <dbReference type="Rhea" id="RHEA:43892"/>
        <dbReference type="Rhea" id="RHEA-COMP:14737"/>
        <dbReference type="Rhea" id="RHEA-COMP:14739"/>
        <dbReference type="ChEBI" id="CHEBI:29917"/>
        <dbReference type="ChEBI" id="CHEBI:35235"/>
        <dbReference type="ChEBI" id="CHEBI:57972"/>
        <dbReference type="ChEBI" id="CHEBI:64428"/>
        <dbReference type="EC" id="2.8.1.7"/>
    </reaction>
</comment>
<evidence type="ECO:0000256" key="9">
    <source>
        <dbReference type="ARBA" id="ARBA00023014"/>
    </source>
</evidence>
<dbReference type="InterPro" id="IPR016454">
    <property type="entry name" value="Cysteine_dSase"/>
</dbReference>
<organism evidence="12 13">
    <name type="scientific">Rhizobium meliloti</name>
    <name type="common">Ensifer meliloti</name>
    <name type="synonym">Sinorhizobium meliloti</name>
    <dbReference type="NCBI Taxonomy" id="382"/>
    <lineage>
        <taxon>Bacteria</taxon>
        <taxon>Pseudomonadati</taxon>
        <taxon>Pseudomonadota</taxon>
        <taxon>Alphaproteobacteria</taxon>
        <taxon>Hyphomicrobiales</taxon>
        <taxon>Rhizobiaceae</taxon>
        <taxon>Sinorhizobium/Ensifer group</taxon>
        <taxon>Sinorhizobium</taxon>
    </lineage>
</organism>
<dbReference type="InterPro" id="IPR015424">
    <property type="entry name" value="PyrdxlP-dep_Trfase"/>
</dbReference>
<keyword evidence="9" id="KW-0411">Iron-sulfur</keyword>
<dbReference type="AlphaFoldDB" id="A0A2J0YZA4"/>
<keyword evidence="7" id="KW-0663">Pyridoxal phosphate</keyword>